<gene>
    <name evidence="1" type="ORF">YBY_28040</name>
</gene>
<proteinExistence type="predicted"/>
<dbReference type="AlphaFoldDB" id="A0A455WE42"/>
<protein>
    <submittedName>
        <fullName evidence="1">Uncharacterized protein</fullName>
    </submittedName>
</protein>
<evidence type="ECO:0000313" key="1">
    <source>
        <dbReference type="EMBL" id="BBJ04955.1"/>
    </source>
</evidence>
<accession>A0A455WE42</accession>
<sequence length="279" mass="31348">MTVTALVLGLLIVIALALSCWRLRDHWADRQAMRELEDTQPPQPPVFTPEMIAGLPEAARRYFLYTIEPGTPLATVARIRMAGRFGMGDRSNPNYLDFEATQVLAMPSGFVWKMHARRGLMRLSGSDSQRWTRFWLMGLLPVARLGGDPDHTRSAFGRYVAEAVFWTPAALLPGPGVTWEGLDTDKVRVTVEYHGLSQSVDLKVSADGQPVEVSFQRWSNANPENKHRLQPFGGYLSEFRLFGGCRLPTRVEAGNHFDTDQYFPFFVADVSTVEFPGEQ</sequence>
<organism evidence="1">
    <name type="scientific">Marinobacter nauticus</name>
    <name type="common">Marinobacter hydrocarbonoclasticus</name>
    <name type="synonym">Marinobacter aquaeolei</name>
    <dbReference type="NCBI Taxonomy" id="2743"/>
    <lineage>
        <taxon>Bacteria</taxon>
        <taxon>Pseudomonadati</taxon>
        <taxon>Pseudomonadota</taxon>
        <taxon>Gammaproteobacteria</taxon>
        <taxon>Pseudomonadales</taxon>
        <taxon>Marinobacteraceae</taxon>
        <taxon>Marinobacter</taxon>
    </lineage>
</organism>
<reference evidence="1" key="1">
    <citation type="submission" date="2019-03" db="EMBL/GenBank/DDBJ databases">
        <title>Whole genome analysis of nitrate-reducing bacteria Marinobacter hydrocarbonoclasticus YB03.</title>
        <authorList>
            <person name="Azam A.H."/>
            <person name="Yuk S.R."/>
            <person name="Kamarisima K."/>
            <person name="Miyanaga K."/>
            <person name="Tanji Y."/>
        </authorList>
    </citation>
    <scope>NUCLEOTIDE SEQUENCE</scope>
    <source>
        <strain evidence="1">YB03</strain>
    </source>
</reference>
<dbReference type="Pfam" id="PF20181">
    <property type="entry name" value="DUF6544"/>
    <property type="match status" value="1"/>
</dbReference>
<dbReference type="InterPro" id="IPR046674">
    <property type="entry name" value="DUF6544"/>
</dbReference>
<dbReference type="EMBL" id="AP019537">
    <property type="protein sequence ID" value="BBJ04955.1"/>
    <property type="molecule type" value="Genomic_DNA"/>
</dbReference>
<name>A0A455WE42_MARNT</name>